<protein>
    <submittedName>
        <fullName evidence="1">S-adenosyl-L-methionine-dependent methyltransferase</fullName>
    </submittedName>
</protein>
<dbReference type="PANTHER" id="PTHR18895">
    <property type="entry name" value="HEMK METHYLTRANSFERASE"/>
    <property type="match status" value="1"/>
</dbReference>
<organism evidence="1 2">
    <name type="scientific">Setomelanomma holmii</name>
    <dbReference type="NCBI Taxonomy" id="210430"/>
    <lineage>
        <taxon>Eukaryota</taxon>
        <taxon>Fungi</taxon>
        <taxon>Dikarya</taxon>
        <taxon>Ascomycota</taxon>
        <taxon>Pezizomycotina</taxon>
        <taxon>Dothideomycetes</taxon>
        <taxon>Pleosporomycetidae</taxon>
        <taxon>Pleosporales</taxon>
        <taxon>Pleosporineae</taxon>
        <taxon>Phaeosphaeriaceae</taxon>
        <taxon>Setomelanomma</taxon>
    </lineage>
</organism>
<dbReference type="GO" id="GO:0003676">
    <property type="term" value="F:nucleic acid binding"/>
    <property type="evidence" value="ECO:0007669"/>
    <property type="project" value="InterPro"/>
</dbReference>
<dbReference type="OrthoDB" id="269872at2759"/>
<dbReference type="GO" id="GO:0005739">
    <property type="term" value="C:mitochondrion"/>
    <property type="evidence" value="ECO:0007669"/>
    <property type="project" value="TreeGrafter"/>
</dbReference>
<gene>
    <name evidence="1" type="ORF">EK21DRAFT_69470</name>
</gene>
<keyword evidence="1" id="KW-0808">Transferase</keyword>
<dbReference type="GO" id="GO:0008168">
    <property type="term" value="F:methyltransferase activity"/>
    <property type="evidence" value="ECO:0007669"/>
    <property type="project" value="UniProtKB-KW"/>
</dbReference>
<evidence type="ECO:0000313" key="1">
    <source>
        <dbReference type="EMBL" id="KAF2028568.1"/>
    </source>
</evidence>
<reference evidence="1" key="1">
    <citation type="journal article" date="2020" name="Stud. Mycol.">
        <title>101 Dothideomycetes genomes: a test case for predicting lifestyles and emergence of pathogens.</title>
        <authorList>
            <person name="Haridas S."/>
            <person name="Albert R."/>
            <person name="Binder M."/>
            <person name="Bloem J."/>
            <person name="Labutti K."/>
            <person name="Salamov A."/>
            <person name="Andreopoulos B."/>
            <person name="Baker S."/>
            <person name="Barry K."/>
            <person name="Bills G."/>
            <person name="Bluhm B."/>
            <person name="Cannon C."/>
            <person name="Castanera R."/>
            <person name="Culley D."/>
            <person name="Daum C."/>
            <person name="Ezra D."/>
            <person name="Gonzalez J."/>
            <person name="Henrissat B."/>
            <person name="Kuo A."/>
            <person name="Liang C."/>
            <person name="Lipzen A."/>
            <person name="Lutzoni F."/>
            <person name="Magnuson J."/>
            <person name="Mondo S."/>
            <person name="Nolan M."/>
            <person name="Ohm R."/>
            <person name="Pangilinan J."/>
            <person name="Park H.-J."/>
            <person name="Ramirez L."/>
            <person name="Alfaro M."/>
            <person name="Sun H."/>
            <person name="Tritt A."/>
            <person name="Yoshinaga Y."/>
            <person name="Zwiers L.-H."/>
            <person name="Turgeon B."/>
            <person name="Goodwin S."/>
            <person name="Spatafora J."/>
            <person name="Crous P."/>
            <person name="Grigoriev I."/>
        </authorList>
    </citation>
    <scope>NUCLEOTIDE SEQUENCE</scope>
    <source>
        <strain evidence="1">CBS 110217</strain>
    </source>
</reference>
<dbReference type="EMBL" id="ML978211">
    <property type="protein sequence ID" value="KAF2028568.1"/>
    <property type="molecule type" value="Genomic_DNA"/>
</dbReference>
<dbReference type="PANTHER" id="PTHR18895:SF74">
    <property type="entry name" value="MTRF1L RELEASE FACTOR GLUTAMINE METHYLTRANSFERASE"/>
    <property type="match status" value="1"/>
</dbReference>
<evidence type="ECO:0000313" key="2">
    <source>
        <dbReference type="Proteomes" id="UP000799777"/>
    </source>
</evidence>
<keyword evidence="2" id="KW-1185">Reference proteome</keyword>
<dbReference type="GO" id="GO:0032259">
    <property type="term" value="P:methylation"/>
    <property type="evidence" value="ECO:0007669"/>
    <property type="project" value="UniProtKB-KW"/>
</dbReference>
<dbReference type="InterPro" id="IPR050320">
    <property type="entry name" value="N5-glutamine_MTase"/>
</dbReference>
<comment type="caution">
    <text evidence="1">The sequence shown here is derived from an EMBL/GenBank/DDBJ whole genome shotgun (WGS) entry which is preliminary data.</text>
</comment>
<dbReference type="Gene3D" id="3.40.50.150">
    <property type="entry name" value="Vaccinia Virus protein VP39"/>
    <property type="match status" value="1"/>
</dbReference>
<dbReference type="Proteomes" id="UP000799777">
    <property type="component" value="Unassembled WGS sequence"/>
</dbReference>
<dbReference type="InterPro" id="IPR029063">
    <property type="entry name" value="SAM-dependent_MTases_sf"/>
</dbReference>
<dbReference type="SUPFAM" id="SSF53335">
    <property type="entry name" value="S-adenosyl-L-methionine-dependent methyltransferases"/>
    <property type="match status" value="1"/>
</dbReference>
<sequence length="383" mass="43315">MPRIPNSLLRKAHTIDPFLPALLAPCRDIHAAQNELRWLREHFDKVAKTRRARGDTLAKGSLLRQLVLERASGKPIQYILGTEYFGDLEIRCRPGVLIPRQDTAASVTRLVNLLRNAQSLPRELRLLDLCTGTGCIPLLFRHELHRARDDIQVRALGVDVSNKALHLAHCNMHKLCKSELSPYKGRMQLMKADVLVDPFADQVAGRLPLKTALNHNGLPPFWDIMISNPPYISPSEYWKTTTRSVRGYEPKLALVPQPTTNQDDTQQGDLFYPRLLKISRDVEAKIVLLEIADLAQALRVAQLARELDIFDGIEIWREDPDQTTEALAEHDEVLVLGDGNARSVVCWRGLGASWLGKKSVTVDQDDARRLFQSYGGHNFRMPR</sequence>
<accession>A0A9P4H5I3</accession>
<keyword evidence="1" id="KW-0489">Methyltransferase</keyword>
<dbReference type="PROSITE" id="PS00092">
    <property type="entry name" value="N6_MTASE"/>
    <property type="match status" value="1"/>
</dbReference>
<name>A0A9P4H5I3_9PLEO</name>
<dbReference type="InterPro" id="IPR002052">
    <property type="entry name" value="DNA_methylase_N6_adenine_CS"/>
</dbReference>
<dbReference type="AlphaFoldDB" id="A0A9P4H5I3"/>
<proteinExistence type="predicted"/>